<evidence type="ECO:0000313" key="3">
    <source>
        <dbReference type="Proteomes" id="UP000030403"/>
    </source>
</evidence>
<dbReference type="EMBL" id="AVPF01000045">
    <property type="protein sequence ID" value="KGX85031.1"/>
    <property type="molecule type" value="Genomic_DNA"/>
</dbReference>
<dbReference type="Proteomes" id="UP000030403">
    <property type="component" value="Unassembled WGS sequence"/>
</dbReference>
<name>A0A0A5FW91_9BACI</name>
<keyword evidence="1" id="KW-0812">Transmembrane</keyword>
<protein>
    <recommendedName>
        <fullName evidence="4">Competence protein ComG</fullName>
    </recommendedName>
</protein>
<dbReference type="STRING" id="1385511.GCA_000425225_01727"/>
<sequence length="110" mass="13351">MFLNNRGYMLLNSLFSFSLFLILTFSLLPMIHTVYKEQMILDERRFWLHTLQDELRFRDELISLPTVIELDRHEQVARVTFQYKSTLIEGCIEWTNERGTEERECLYKKP</sequence>
<dbReference type="AlphaFoldDB" id="A0A0A5FW91"/>
<dbReference type="eggNOG" id="ENOG5033MZ5">
    <property type="taxonomic scope" value="Bacteria"/>
</dbReference>
<accession>A0A0A5FW91</accession>
<feature type="transmembrane region" description="Helical" evidence="1">
    <location>
        <begin position="14"/>
        <end position="35"/>
    </location>
</feature>
<organism evidence="2 3">
    <name type="scientific">Pontibacillus marinus BH030004 = DSM 16465</name>
    <dbReference type="NCBI Taxonomy" id="1385511"/>
    <lineage>
        <taxon>Bacteria</taxon>
        <taxon>Bacillati</taxon>
        <taxon>Bacillota</taxon>
        <taxon>Bacilli</taxon>
        <taxon>Bacillales</taxon>
        <taxon>Bacillaceae</taxon>
        <taxon>Pontibacillus</taxon>
    </lineage>
</organism>
<keyword evidence="1" id="KW-1133">Transmembrane helix</keyword>
<evidence type="ECO:0000313" key="2">
    <source>
        <dbReference type="EMBL" id="KGX85031.1"/>
    </source>
</evidence>
<proteinExistence type="predicted"/>
<evidence type="ECO:0008006" key="4">
    <source>
        <dbReference type="Google" id="ProtNLM"/>
    </source>
</evidence>
<comment type="caution">
    <text evidence="2">The sequence shown here is derived from an EMBL/GenBank/DDBJ whole genome shotgun (WGS) entry which is preliminary data.</text>
</comment>
<evidence type="ECO:0000256" key="1">
    <source>
        <dbReference type="SAM" id="Phobius"/>
    </source>
</evidence>
<gene>
    <name evidence="2" type="ORF">N783_15415</name>
</gene>
<keyword evidence="3" id="KW-1185">Reference proteome</keyword>
<reference evidence="2 3" key="1">
    <citation type="submission" date="2013-08" db="EMBL/GenBank/DDBJ databases">
        <authorList>
            <person name="Huang J."/>
            <person name="Wang G."/>
        </authorList>
    </citation>
    <scope>NUCLEOTIDE SEQUENCE [LARGE SCALE GENOMIC DNA]</scope>
    <source>
        <strain evidence="2 3">BH030004</strain>
    </source>
</reference>
<keyword evidence="1" id="KW-0472">Membrane</keyword>